<dbReference type="Gene3D" id="3.30.565.10">
    <property type="entry name" value="Histidine kinase-like ATPase, C-terminal domain"/>
    <property type="match status" value="1"/>
</dbReference>
<dbReference type="Pfam" id="PF05227">
    <property type="entry name" value="CHASE3"/>
    <property type="match status" value="1"/>
</dbReference>
<evidence type="ECO:0000259" key="7">
    <source>
        <dbReference type="PROSITE" id="PS50109"/>
    </source>
</evidence>
<dbReference type="PROSITE" id="PS50109">
    <property type="entry name" value="HIS_KIN"/>
    <property type="match status" value="1"/>
</dbReference>
<dbReference type="Gene3D" id="1.10.287.130">
    <property type="match status" value="1"/>
</dbReference>
<keyword evidence="6" id="KW-1133">Transmembrane helix</keyword>
<comment type="caution">
    <text evidence="8">The sequence shown here is derived from an EMBL/GenBank/DDBJ whole genome shotgun (WGS) entry which is preliminary data.</text>
</comment>
<keyword evidence="6" id="KW-0472">Membrane</keyword>
<dbReference type="InterPro" id="IPR036890">
    <property type="entry name" value="HATPase_C_sf"/>
</dbReference>
<dbReference type="SUPFAM" id="SSF47384">
    <property type="entry name" value="Homodimeric domain of signal transducing histidine kinase"/>
    <property type="match status" value="1"/>
</dbReference>
<reference evidence="9" key="1">
    <citation type="journal article" date="2019" name="Int. J. Syst. Evol. Microbiol.">
        <title>The Global Catalogue of Microorganisms (GCM) 10K type strain sequencing project: providing services to taxonomists for standard genome sequencing and annotation.</title>
        <authorList>
            <consortium name="The Broad Institute Genomics Platform"/>
            <consortium name="The Broad Institute Genome Sequencing Center for Infectious Disease"/>
            <person name="Wu L."/>
            <person name="Ma J."/>
        </authorList>
    </citation>
    <scope>NUCLEOTIDE SEQUENCE [LARGE SCALE GENOMIC DNA]</scope>
    <source>
        <strain evidence="9">JCM 32105</strain>
    </source>
</reference>
<dbReference type="EC" id="2.7.13.3" evidence="2"/>
<dbReference type="Pfam" id="PF02518">
    <property type="entry name" value="HATPase_c"/>
    <property type="match status" value="1"/>
</dbReference>
<keyword evidence="3" id="KW-0597">Phosphoprotein</keyword>
<dbReference type="CDD" id="cd00082">
    <property type="entry name" value="HisKA"/>
    <property type="match status" value="1"/>
</dbReference>
<evidence type="ECO:0000313" key="8">
    <source>
        <dbReference type="EMBL" id="GAA4460981.1"/>
    </source>
</evidence>
<proteinExistence type="predicted"/>
<dbReference type="InterPro" id="IPR004358">
    <property type="entry name" value="Sig_transdc_His_kin-like_C"/>
</dbReference>
<dbReference type="SMART" id="SM00387">
    <property type="entry name" value="HATPase_c"/>
    <property type="match status" value="1"/>
</dbReference>
<evidence type="ECO:0000256" key="4">
    <source>
        <dbReference type="ARBA" id="ARBA00022679"/>
    </source>
</evidence>
<evidence type="ECO:0000313" key="9">
    <source>
        <dbReference type="Proteomes" id="UP001500067"/>
    </source>
</evidence>
<feature type="transmembrane region" description="Helical" evidence="6">
    <location>
        <begin position="7"/>
        <end position="28"/>
    </location>
</feature>
<dbReference type="PANTHER" id="PTHR42878">
    <property type="entry name" value="TWO-COMPONENT HISTIDINE KINASE"/>
    <property type="match status" value="1"/>
</dbReference>
<evidence type="ECO:0000256" key="1">
    <source>
        <dbReference type="ARBA" id="ARBA00000085"/>
    </source>
</evidence>
<dbReference type="InterPro" id="IPR003594">
    <property type="entry name" value="HATPase_dom"/>
</dbReference>
<keyword evidence="5" id="KW-0418">Kinase</keyword>
<dbReference type="InterPro" id="IPR003661">
    <property type="entry name" value="HisK_dim/P_dom"/>
</dbReference>
<dbReference type="InterPro" id="IPR007891">
    <property type="entry name" value="CHASE3"/>
</dbReference>
<name>A0ABP8N5U7_9BACT</name>
<dbReference type="InterPro" id="IPR050351">
    <property type="entry name" value="BphY/WalK/GraS-like"/>
</dbReference>
<keyword evidence="9" id="KW-1185">Reference proteome</keyword>
<dbReference type="InterPro" id="IPR036097">
    <property type="entry name" value="HisK_dim/P_sf"/>
</dbReference>
<dbReference type="Proteomes" id="UP001500067">
    <property type="component" value="Unassembled WGS sequence"/>
</dbReference>
<comment type="catalytic activity">
    <reaction evidence="1">
        <text>ATP + protein L-histidine = ADP + protein N-phospho-L-histidine.</text>
        <dbReference type="EC" id="2.7.13.3"/>
    </reaction>
</comment>
<evidence type="ECO:0000256" key="3">
    <source>
        <dbReference type="ARBA" id="ARBA00022553"/>
    </source>
</evidence>
<feature type="domain" description="Histidine kinase" evidence="7">
    <location>
        <begin position="235"/>
        <end position="463"/>
    </location>
</feature>
<dbReference type="EMBL" id="BAABFA010000005">
    <property type="protein sequence ID" value="GAA4460981.1"/>
    <property type="molecule type" value="Genomic_DNA"/>
</dbReference>
<dbReference type="PRINTS" id="PR00344">
    <property type="entry name" value="BCTRLSENSOR"/>
</dbReference>
<evidence type="ECO:0000256" key="5">
    <source>
        <dbReference type="ARBA" id="ARBA00022777"/>
    </source>
</evidence>
<protein>
    <recommendedName>
        <fullName evidence="2">histidine kinase</fullName>
        <ecNumber evidence="2">2.7.13.3</ecNumber>
    </recommendedName>
</protein>
<feature type="transmembrane region" description="Helical" evidence="6">
    <location>
        <begin position="186"/>
        <end position="205"/>
    </location>
</feature>
<evidence type="ECO:0000256" key="2">
    <source>
        <dbReference type="ARBA" id="ARBA00012438"/>
    </source>
</evidence>
<accession>A0ABP8N5U7</accession>
<sequence>MKKRLKITFVAFCISFISMIALSLFSIGRFTTLTNHSNAVSHSNKVIRTLYRAEVYFKDVDRWERGYILANDTGYIRAINGASDSLVQMLDSLDALLSDNAVQSRNMIDLRETIGSRIRSLHENFSYIDTSHAKEASPYYFEGRKLTVNANRLFRVMHATEIRLLKERQDKQVFYQKLTTSTIKTLLAIFCMITLFLFLLLMRLMRAGILYQERLQAKIIDLERSHSELQDIAYSISHDLQEPLRKIQVFSNMLIVRKSNSAEDDGTKDTLTRIYGSANRMRSLIADLESLTNLTRIDEQKASVNLNTIIEQVVSDMNDTIKENNAVVRVEDLPTITCYGSQMTILFRALMDNALKFVKEDTKPEIYVSYRIVPESELADGGRPMPNQQFHCISIADNGIGFDNRHISDIFRMFRRLHTEGSRYEGKGVGLAICQRIMANHEGYIRGEGVPDKGATFKLYFPV</sequence>
<evidence type="ECO:0000256" key="6">
    <source>
        <dbReference type="SAM" id="Phobius"/>
    </source>
</evidence>
<dbReference type="PANTHER" id="PTHR42878:SF15">
    <property type="entry name" value="BACTERIOPHYTOCHROME"/>
    <property type="match status" value="1"/>
</dbReference>
<dbReference type="InterPro" id="IPR005467">
    <property type="entry name" value="His_kinase_dom"/>
</dbReference>
<keyword evidence="6" id="KW-0812">Transmembrane</keyword>
<gene>
    <name evidence="8" type="ORF">GCM10023093_04780</name>
</gene>
<organism evidence="8 9">
    <name type="scientific">Nemorincola caseinilytica</name>
    <dbReference type="NCBI Taxonomy" id="2054315"/>
    <lineage>
        <taxon>Bacteria</taxon>
        <taxon>Pseudomonadati</taxon>
        <taxon>Bacteroidota</taxon>
        <taxon>Chitinophagia</taxon>
        <taxon>Chitinophagales</taxon>
        <taxon>Chitinophagaceae</taxon>
        <taxon>Nemorincola</taxon>
    </lineage>
</organism>
<dbReference type="Pfam" id="PF00512">
    <property type="entry name" value="HisKA"/>
    <property type="match status" value="1"/>
</dbReference>
<dbReference type="SUPFAM" id="SSF55874">
    <property type="entry name" value="ATPase domain of HSP90 chaperone/DNA topoisomerase II/histidine kinase"/>
    <property type="match status" value="1"/>
</dbReference>
<keyword evidence="4" id="KW-0808">Transferase</keyword>